<dbReference type="AlphaFoldDB" id="A0A0J7KKE2"/>
<comment type="caution">
    <text evidence="2">The sequence shown here is derived from an EMBL/GenBank/DDBJ whole genome shotgun (WGS) entry which is preliminary data.</text>
</comment>
<protein>
    <submittedName>
        <fullName evidence="2">Uncharacterized protein</fullName>
    </submittedName>
</protein>
<evidence type="ECO:0000313" key="2">
    <source>
        <dbReference type="EMBL" id="KMQ90883.1"/>
    </source>
</evidence>
<dbReference type="PANTHER" id="PTHR46114">
    <property type="entry name" value="APPLE DOMAIN-CONTAINING PROTEIN"/>
    <property type="match status" value="1"/>
</dbReference>
<reference evidence="2 3" key="1">
    <citation type="submission" date="2015-04" db="EMBL/GenBank/DDBJ databases">
        <title>Lasius niger genome sequencing.</title>
        <authorList>
            <person name="Konorov E.A."/>
            <person name="Nikitin M.A."/>
            <person name="Kirill M.V."/>
            <person name="Chang P."/>
        </authorList>
    </citation>
    <scope>NUCLEOTIDE SEQUENCE [LARGE SCALE GENOMIC DNA]</scope>
    <source>
        <tissue evidence="2">Whole</tissue>
    </source>
</reference>
<name>A0A0J7KKE2_LASNI</name>
<feature type="region of interest" description="Disordered" evidence="1">
    <location>
        <begin position="543"/>
        <end position="566"/>
    </location>
</feature>
<evidence type="ECO:0000256" key="1">
    <source>
        <dbReference type="SAM" id="MobiDB-lite"/>
    </source>
</evidence>
<feature type="region of interest" description="Disordered" evidence="1">
    <location>
        <begin position="125"/>
        <end position="155"/>
    </location>
</feature>
<organism evidence="2 3">
    <name type="scientific">Lasius niger</name>
    <name type="common">Black garden ant</name>
    <dbReference type="NCBI Taxonomy" id="67767"/>
    <lineage>
        <taxon>Eukaryota</taxon>
        <taxon>Metazoa</taxon>
        <taxon>Ecdysozoa</taxon>
        <taxon>Arthropoda</taxon>
        <taxon>Hexapoda</taxon>
        <taxon>Insecta</taxon>
        <taxon>Pterygota</taxon>
        <taxon>Neoptera</taxon>
        <taxon>Endopterygota</taxon>
        <taxon>Hymenoptera</taxon>
        <taxon>Apocrita</taxon>
        <taxon>Aculeata</taxon>
        <taxon>Formicoidea</taxon>
        <taxon>Formicidae</taxon>
        <taxon>Formicinae</taxon>
        <taxon>Lasius</taxon>
        <taxon>Lasius</taxon>
    </lineage>
</organism>
<feature type="compositionally biased region" description="Basic and acidic residues" evidence="1">
    <location>
        <begin position="129"/>
        <end position="140"/>
    </location>
</feature>
<evidence type="ECO:0000313" key="3">
    <source>
        <dbReference type="Proteomes" id="UP000036403"/>
    </source>
</evidence>
<sequence length="566" mass="65821">MSKRSCVNDPNVFCYVCGKYAIAKQRRNITDLFKVAYQKYFDFPITNQDKLWVPHKVCVSCYSILLRWKKDDGNSQTLPFSLPMVWREPVTHEDCYFCLCNVEGFNSTNKNSISYPEVTSVTKPVAQKPSDRVPISRENLELSEDENVGNDGTQSDDSIDFDKAEAPQLFTQAQLNDLVRDLMLPKSRSELLGSRLQEMNLLAPGTSFAWYRDREKDYIPFFAEDDELAYCTDIHGLMAKLGLSYDPSQWRLFIDSSKRSLKAVLLHNGNEYASIPIAHSVYLKESYENMKKVLGKIKYDEHKWFICGDLKITTILLGQQLGYTKNPCYICLWDSRARKEHWNKKSWPLRKSLKPGSFNVLQKPLVDPKKILLPPLHIKLGLMKQFAKALDKNGKCFQSLLKIFPSLSDAKIKEGVFNGPDIRKVMKSTEFENTMTKYEKAAWVDFKNVVKEFLGNKKDENYEAVVEKMLESFEKLGCNMSLKVHFLHSHLKSFPENLGDMSEEQGERFHQDIKEMERRYQGRWNVTMLADYCWNLKRDEVGVSHKRKSDTRSLEQKRKRFHKSKD</sequence>
<gene>
    <name evidence="2" type="ORF">RF55_9309</name>
</gene>
<dbReference type="PaxDb" id="67767-A0A0J7KKE2"/>
<feature type="compositionally biased region" description="Basic residues" evidence="1">
    <location>
        <begin position="557"/>
        <end position="566"/>
    </location>
</feature>
<dbReference type="EMBL" id="LBMM01006142">
    <property type="protein sequence ID" value="KMQ90883.1"/>
    <property type="molecule type" value="Genomic_DNA"/>
</dbReference>
<dbReference type="STRING" id="67767.A0A0J7KKE2"/>
<dbReference type="OrthoDB" id="7650824at2759"/>
<dbReference type="Proteomes" id="UP000036403">
    <property type="component" value="Unassembled WGS sequence"/>
</dbReference>
<accession>A0A0J7KKE2</accession>
<dbReference type="PANTHER" id="PTHR46114:SF1">
    <property type="entry name" value="ZAD DOMAIN-CONTAINING PROTEIN"/>
    <property type="match status" value="1"/>
</dbReference>
<proteinExistence type="predicted"/>
<keyword evidence="3" id="KW-1185">Reference proteome</keyword>